<comment type="caution">
    <text evidence="5">The sequence shown here is derived from an EMBL/GenBank/DDBJ whole genome shotgun (WGS) entry which is preliminary data.</text>
</comment>
<dbReference type="SUPFAM" id="SSF109604">
    <property type="entry name" value="HD-domain/PDEase-like"/>
    <property type="match status" value="1"/>
</dbReference>
<dbReference type="Gene3D" id="1.10.3210.10">
    <property type="entry name" value="Hypothetical protein af1432"/>
    <property type="match status" value="1"/>
</dbReference>
<evidence type="ECO:0000313" key="5">
    <source>
        <dbReference type="EMBL" id="NIR75108.1"/>
    </source>
</evidence>
<organism evidence="5 6">
    <name type="scientific">Candidatus Kutchimonas denitrificans</name>
    <dbReference type="NCBI Taxonomy" id="3056748"/>
    <lineage>
        <taxon>Bacteria</taxon>
        <taxon>Pseudomonadati</taxon>
        <taxon>Gemmatimonadota</taxon>
        <taxon>Gemmatimonadia</taxon>
        <taxon>Candidatus Palauibacterales</taxon>
        <taxon>Candidatus Palauibacteraceae</taxon>
        <taxon>Candidatus Kutchimonas</taxon>
    </lineage>
</organism>
<dbReference type="CDD" id="cd00156">
    <property type="entry name" value="REC"/>
    <property type="match status" value="1"/>
</dbReference>
<feature type="domain" description="HD-GYP" evidence="4">
    <location>
        <begin position="173"/>
        <end position="365"/>
    </location>
</feature>
<evidence type="ECO:0000256" key="2">
    <source>
        <dbReference type="SAM" id="Coils"/>
    </source>
</evidence>
<dbReference type="PANTHER" id="PTHR45228">
    <property type="entry name" value="CYCLIC DI-GMP PHOSPHODIESTERASE TM_0186-RELATED"/>
    <property type="match status" value="1"/>
</dbReference>
<feature type="domain" description="Response regulatory" evidence="3">
    <location>
        <begin position="25"/>
        <end position="139"/>
    </location>
</feature>
<dbReference type="Pfam" id="PF13487">
    <property type="entry name" value="HD_5"/>
    <property type="match status" value="1"/>
</dbReference>
<dbReference type="SUPFAM" id="SSF52172">
    <property type="entry name" value="CheY-like"/>
    <property type="match status" value="1"/>
</dbReference>
<dbReference type="InterPro" id="IPR003607">
    <property type="entry name" value="HD/PDEase_dom"/>
</dbReference>
<name>A0AAE5CBX9_9BACT</name>
<gene>
    <name evidence="5" type="ORF">GWO12_08360</name>
</gene>
<evidence type="ECO:0000259" key="4">
    <source>
        <dbReference type="PROSITE" id="PS51832"/>
    </source>
</evidence>
<evidence type="ECO:0000259" key="3">
    <source>
        <dbReference type="PROSITE" id="PS50110"/>
    </source>
</evidence>
<feature type="coiled-coil region" evidence="2">
    <location>
        <begin position="156"/>
        <end position="183"/>
    </location>
</feature>
<dbReference type="Proteomes" id="UP000702544">
    <property type="component" value="Unassembled WGS sequence"/>
</dbReference>
<dbReference type="EMBL" id="JAACAK010000063">
    <property type="protein sequence ID" value="NIR75108.1"/>
    <property type="molecule type" value="Genomic_DNA"/>
</dbReference>
<dbReference type="InterPro" id="IPR001789">
    <property type="entry name" value="Sig_transdc_resp-reg_receiver"/>
</dbReference>
<dbReference type="SMART" id="SM00471">
    <property type="entry name" value="HDc"/>
    <property type="match status" value="1"/>
</dbReference>
<dbReference type="Pfam" id="PF00072">
    <property type="entry name" value="Response_reg"/>
    <property type="match status" value="1"/>
</dbReference>
<protein>
    <submittedName>
        <fullName evidence="5">Response regulator</fullName>
    </submittedName>
</protein>
<evidence type="ECO:0000256" key="1">
    <source>
        <dbReference type="PROSITE-ProRule" id="PRU00169"/>
    </source>
</evidence>
<dbReference type="SMART" id="SM00448">
    <property type="entry name" value="REC"/>
    <property type="match status" value="1"/>
</dbReference>
<proteinExistence type="predicted"/>
<dbReference type="CDD" id="cd00077">
    <property type="entry name" value="HDc"/>
    <property type="match status" value="1"/>
</dbReference>
<sequence>MEWTNLDLPDRAAPAAAMPAPADSPVILVDDEESVVSLLTKVLEEEGYPVEGFDSGQEALQRIEEGGVALMVTDIRMPDMDGMQLASLALEEDPDIAVLVLTGAPDTTSAVESLRLGVDDYLLKPVAVDDLVVAVGRALRRRSLSLYRHQIEAWLRAEVDKRMEQVERQAEELQEMSLATLRALIRAMEAKDPYLKGHSEKVAELGVKMAIHLDLESHEIEEVRIACLLHDIGMIAIRESVLHKEARLSDEEYRHVQEHAEIGASILRPLTNLGGALDFVRCHHERLDGTGYPRGLAGDEVPQGAQIVGVAEIFVSMTETRPHRQAHPQEKALEMLRSVSGKWYASDVVEALDAVVQGREKGTAG</sequence>
<reference evidence="5 6" key="1">
    <citation type="submission" date="2020-01" db="EMBL/GenBank/DDBJ databases">
        <title>Genomes assembled from Gulf of Kutch pelagic sediment metagenomes.</title>
        <authorList>
            <person name="Chandrashekar M."/>
            <person name="Mahajan M.S."/>
            <person name="Dave K.J."/>
            <person name="Vatsa P."/>
            <person name="Nathani N.M."/>
        </authorList>
    </citation>
    <scope>NUCLEOTIDE SEQUENCE [LARGE SCALE GENOMIC DNA]</scope>
    <source>
        <strain evidence="5">KS3-K002</strain>
    </source>
</reference>
<dbReference type="Gene3D" id="3.40.50.2300">
    <property type="match status" value="1"/>
</dbReference>
<dbReference type="PANTHER" id="PTHR45228:SF4">
    <property type="entry name" value="LIPOPROTEIN"/>
    <property type="match status" value="1"/>
</dbReference>
<dbReference type="GO" id="GO:0000160">
    <property type="term" value="P:phosphorelay signal transduction system"/>
    <property type="evidence" value="ECO:0007669"/>
    <property type="project" value="InterPro"/>
</dbReference>
<feature type="modified residue" description="4-aspartylphosphate" evidence="1">
    <location>
        <position position="74"/>
    </location>
</feature>
<dbReference type="InterPro" id="IPR011006">
    <property type="entry name" value="CheY-like_superfamily"/>
</dbReference>
<dbReference type="AlphaFoldDB" id="A0AAE5CBX9"/>
<accession>A0AAE5CBX9</accession>
<keyword evidence="1" id="KW-0597">Phosphoprotein</keyword>
<evidence type="ECO:0000313" key="6">
    <source>
        <dbReference type="Proteomes" id="UP000702544"/>
    </source>
</evidence>
<keyword evidence="2" id="KW-0175">Coiled coil</keyword>
<dbReference type="PROSITE" id="PS51832">
    <property type="entry name" value="HD_GYP"/>
    <property type="match status" value="1"/>
</dbReference>
<dbReference type="InterPro" id="IPR052020">
    <property type="entry name" value="Cyclic_di-GMP/3'3'-cGAMP_PDE"/>
</dbReference>
<dbReference type="PROSITE" id="PS50110">
    <property type="entry name" value="RESPONSE_REGULATORY"/>
    <property type="match status" value="1"/>
</dbReference>
<dbReference type="InterPro" id="IPR037522">
    <property type="entry name" value="HD_GYP_dom"/>
</dbReference>